<evidence type="ECO:0000313" key="4">
    <source>
        <dbReference type="EMBL" id="NDO68724.1"/>
    </source>
</evidence>
<comment type="caution">
    <text evidence="4">The sequence shown here is derived from an EMBL/GenBank/DDBJ whole genome shotgun (WGS) entry which is preliminary data.</text>
</comment>
<dbReference type="Pfam" id="PF01597">
    <property type="entry name" value="GCV_H"/>
    <property type="match status" value="1"/>
</dbReference>
<sequence>MGERFFSKKHLWVLQNGNTATIGITDFLQEKLGVIIFLNLPEKGEKLLIGERFGDIESKKTVMDLEAPIAGEVIEVNETLVNEPDAINDRPFESWFIKVKIGIMPNDMMTEIDYEERIRQLRAQYHL</sequence>
<protein>
    <submittedName>
        <fullName evidence="4">Glycine cleavage system protein H</fullName>
    </submittedName>
</protein>
<dbReference type="PROSITE" id="PS00189">
    <property type="entry name" value="LIPOYL"/>
    <property type="match status" value="1"/>
</dbReference>
<evidence type="ECO:0000259" key="3">
    <source>
        <dbReference type="PROSITE" id="PS50968"/>
    </source>
</evidence>
<evidence type="ECO:0000256" key="1">
    <source>
        <dbReference type="ARBA" id="ARBA00009249"/>
    </source>
</evidence>
<dbReference type="PROSITE" id="PS50968">
    <property type="entry name" value="BIOTINYL_LIPOYL"/>
    <property type="match status" value="1"/>
</dbReference>
<dbReference type="GO" id="GO:0005737">
    <property type="term" value="C:cytoplasm"/>
    <property type="evidence" value="ECO:0007669"/>
    <property type="project" value="TreeGrafter"/>
</dbReference>
<gene>
    <name evidence="4" type="ORF">FMM80_08530</name>
</gene>
<reference evidence="4 5" key="1">
    <citation type="submission" date="2019-07" db="EMBL/GenBank/DDBJ databases">
        <title>Draft genome sequences of 15 bacterial species constituting the stable defined intestinal microbiota of the GM15 gnotobiotic mouse model.</title>
        <authorList>
            <person name="Elie C."/>
            <person name="Mathieu A."/>
            <person name="Saliou A."/>
            <person name="Darnaud M."/>
            <person name="Leulier F."/>
            <person name="Tamellini A."/>
        </authorList>
    </citation>
    <scope>NUCLEOTIDE SEQUENCE [LARGE SCALE GENOMIC DNA]</scope>
    <source>
        <strain evidence="5">ASF 502</strain>
    </source>
</reference>
<comment type="similarity">
    <text evidence="1">Belongs to the GcvH family.</text>
</comment>
<dbReference type="CDD" id="cd06848">
    <property type="entry name" value="GCS_H"/>
    <property type="match status" value="1"/>
</dbReference>
<dbReference type="PANTHER" id="PTHR11715">
    <property type="entry name" value="GLYCINE CLEAVAGE SYSTEM H PROTEIN"/>
    <property type="match status" value="1"/>
</dbReference>
<proteinExistence type="inferred from homology"/>
<dbReference type="GO" id="GO:0005960">
    <property type="term" value="C:glycine cleavage complex"/>
    <property type="evidence" value="ECO:0007669"/>
    <property type="project" value="InterPro"/>
</dbReference>
<name>A0A9X5H5R1_9FIRM</name>
<dbReference type="InterPro" id="IPR002930">
    <property type="entry name" value="GCV_H"/>
</dbReference>
<dbReference type="SUPFAM" id="SSF51230">
    <property type="entry name" value="Single hybrid motif"/>
    <property type="match status" value="1"/>
</dbReference>
<keyword evidence="2" id="KW-0450">Lipoyl</keyword>
<dbReference type="PANTHER" id="PTHR11715:SF3">
    <property type="entry name" value="GLYCINE CLEAVAGE SYSTEM H PROTEIN-RELATED"/>
    <property type="match status" value="1"/>
</dbReference>
<dbReference type="GO" id="GO:0019464">
    <property type="term" value="P:glycine decarboxylation via glycine cleavage system"/>
    <property type="evidence" value="ECO:0007669"/>
    <property type="project" value="InterPro"/>
</dbReference>
<dbReference type="Gene3D" id="2.40.50.100">
    <property type="match status" value="1"/>
</dbReference>
<dbReference type="InterPro" id="IPR003016">
    <property type="entry name" value="2-oxoA_DH_lipoyl-BS"/>
</dbReference>
<dbReference type="RefSeq" id="WP_004072051.1">
    <property type="nucleotide sequence ID" value="NZ_VIRB01000055.1"/>
</dbReference>
<dbReference type="Proteomes" id="UP000474104">
    <property type="component" value="Unassembled WGS sequence"/>
</dbReference>
<feature type="domain" description="Lipoyl-binding" evidence="3">
    <location>
        <begin position="19"/>
        <end position="100"/>
    </location>
</feature>
<accession>A0A9X5H5R1</accession>
<dbReference type="InterPro" id="IPR011053">
    <property type="entry name" value="Single_hybrid_motif"/>
</dbReference>
<dbReference type="GO" id="GO:0009249">
    <property type="term" value="P:protein lipoylation"/>
    <property type="evidence" value="ECO:0007669"/>
    <property type="project" value="TreeGrafter"/>
</dbReference>
<evidence type="ECO:0000256" key="2">
    <source>
        <dbReference type="ARBA" id="ARBA00022823"/>
    </source>
</evidence>
<evidence type="ECO:0000313" key="5">
    <source>
        <dbReference type="Proteomes" id="UP000474104"/>
    </source>
</evidence>
<dbReference type="AlphaFoldDB" id="A0A9X5H5R1"/>
<dbReference type="InterPro" id="IPR000089">
    <property type="entry name" value="Biotin_lipoyl"/>
</dbReference>
<organism evidence="4 5">
    <name type="scientific">Schaedlerella arabinosiphila</name>
    <dbReference type="NCBI Taxonomy" id="2044587"/>
    <lineage>
        <taxon>Bacteria</taxon>
        <taxon>Bacillati</taxon>
        <taxon>Bacillota</taxon>
        <taxon>Clostridia</taxon>
        <taxon>Lachnospirales</taxon>
        <taxon>Lachnospiraceae</taxon>
        <taxon>Schaedlerella</taxon>
    </lineage>
</organism>
<dbReference type="InterPro" id="IPR033753">
    <property type="entry name" value="GCV_H/Fam206"/>
</dbReference>
<dbReference type="OrthoDB" id="9796712at2"/>
<dbReference type="EMBL" id="VIRB01000055">
    <property type="protein sequence ID" value="NDO68724.1"/>
    <property type="molecule type" value="Genomic_DNA"/>
</dbReference>